<dbReference type="Gene3D" id="3.40.50.1820">
    <property type="entry name" value="alpha/beta hydrolase"/>
    <property type="match status" value="1"/>
</dbReference>
<evidence type="ECO:0000313" key="2">
    <source>
        <dbReference type="Proteomes" id="UP000649617"/>
    </source>
</evidence>
<name>A0A812IR86_SYMPI</name>
<dbReference type="EMBL" id="CAJNIZ010000892">
    <property type="protein sequence ID" value="CAE7177754.1"/>
    <property type="molecule type" value="Genomic_DNA"/>
</dbReference>
<proteinExistence type="predicted"/>
<protein>
    <recommendedName>
        <fullName evidence="3">Peptidase S9 prolyl oligopeptidase catalytic domain-containing protein</fullName>
    </recommendedName>
</protein>
<accession>A0A812IR86</accession>
<keyword evidence="2" id="KW-1185">Reference proteome</keyword>
<gene>
    <name evidence="1" type="ORF">SPIL2461_LOCUS955</name>
</gene>
<evidence type="ECO:0000313" key="1">
    <source>
        <dbReference type="EMBL" id="CAE7177754.1"/>
    </source>
</evidence>
<dbReference type="InterPro" id="IPR029058">
    <property type="entry name" value="AB_hydrolase_fold"/>
</dbReference>
<dbReference type="SUPFAM" id="SSF53474">
    <property type="entry name" value="alpha/beta-Hydrolases"/>
    <property type="match status" value="1"/>
</dbReference>
<evidence type="ECO:0008006" key="3">
    <source>
        <dbReference type="Google" id="ProtNLM"/>
    </source>
</evidence>
<reference evidence="1" key="1">
    <citation type="submission" date="2021-02" db="EMBL/GenBank/DDBJ databases">
        <authorList>
            <person name="Dougan E. K."/>
            <person name="Rhodes N."/>
            <person name="Thang M."/>
            <person name="Chan C."/>
        </authorList>
    </citation>
    <scope>NUCLEOTIDE SEQUENCE</scope>
</reference>
<dbReference type="Proteomes" id="UP000649617">
    <property type="component" value="Unassembled WGS sequence"/>
</dbReference>
<organism evidence="1 2">
    <name type="scientific">Symbiodinium pilosum</name>
    <name type="common">Dinoflagellate</name>
    <dbReference type="NCBI Taxonomy" id="2952"/>
    <lineage>
        <taxon>Eukaryota</taxon>
        <taxon>Sar</taxon>
        <taxon>Alveolata</taxon>
        <taxon>Dinophyceae</taxon>
        <taxon>Suessiales</taxon>
        <taxon>Symbiodiniaceae</taxon>
        <taxon>Symbiodinium</taxon>
    </lineage>
</organism>
<sequence length="277" mass="31461">MKFGLAFEATIGWTKQRVRTGVPTSHASCQRLSFLQTHRRCRSSPSLSSHFMQRCLVIVSQIPRPALQDLGYVNGDVCKPFLRALTYKVNETADYFNAERVLAMGYSMGGFGAIQLGCWAPETYDAVISLAGYGMGTRAPTEISGAPQPKGRRVFEWYLDEYIPKLADVPIVWGVHSQSDGVSSFNDVRAIVDRVSETARRTRKRCNTRMIEVSADDANTDYPRKRRASASGHGYFNVTLLKDRSEHIFWEDLRTQLSRSAKRQRRRWDMPPEAENR</sequence>
<comment type="caution">
    <text evidence="1">The sequence shown here is derived from an EMBL/GenBank/DDBJ whole genome shotgun (WGS) entry which is preliminary data.</text>
</comment>
<dbReference type="AlphaFoldDB" id="A0A812IR86"/>
<feature type="non-terminal residue" evidence="1">
    <location>
        <position position="277"/>
    </location>
</feature>
<dbReference type="OrthoDB" id="442764at2759"/>